<proteinExistence type="predicted"/>
<protein>
    <submittedName>
        <fullName evidence="2">Uncharacterized protein</fullName>
    </submittedName>
</protein>
<reference evidence="2 3" key="2">
    <citation type="journal article" date="2018" name="New Phytol.">
        <title>High intraspecific genome diversity in the model arbuscular mycorrhizal symbiont Rhizophagus irregularis.</title>
        <authorList>
            <person name="Chen E.C.H."/>
            <person name="Morin E."/>
            <person name="Beaudet D."/>
            <person name="Noel J."/>
            <person name="Yildirir G."/>
            <person name="Ndikumana S."/>
            <person name="Charron P."/>
            <person name="St-Onge C."/>
            <person name="Giorgi J."/>
            <person name="Kruger M."/>
            <person name="Marton T."/>
            <person name="Ropars J."/>
            <person name="Grigoriev I.V."/>
            <person name="Hainaut M."/>
            <person name="Henrissat B."/>
            <person name="Roux C."/>
            <person name="Martin F."/>
            <person name="Corradi N."/>
        </authorList>
    </citation>
    <scope>NUCLEOTIDE SEQUENCE [LARGE SCALE GENOMIC DNA]</scope>
    <source>
        <strain evidence="2 3">DAOM 197198</strain>
    </source>
</reference>
<name>A0A2P4Q0F0_RHIID</name>
<evidence type="ECO:0000256" key="1">
    <source>
        <dbReference type="SAM" id="Phobius"/>
    </source>
</evidence>
<gene>
    <name evidence="2" type="ORF">GLOIN_2v1609921</name>
</gene>
<comment type="caution">
    <text evidence="2">The sequence shown here is derived from an EMBL/GenBank/DDBJ whole genome shotgun (WGS) entry which is preliminary data.</text>
</comment>
<reference evidence="2 3" key="1">
    <citation type="journal article" date="2013" name="Proc. Natl. Acad. Sci. U.S.A.">
        <title>Genome of an arbuscular mycorrhizal fungus provides insight into the oldest plant symbiosis.</title>
        <authorList>
            <person name="Tisserant E."/>
            <person name="Malbreil M."/>
            <person name="Kuo A."/>
            <person name="Kohler A."/>
            <person name="Symeonidi A."/>
            <person name="Balestrini R."/>
            <person name="Charron P."/>
            <person name="Duensing N."/>
            <person name="Frei Dit Frey N."/>
            <person name="Gianinazzi-Pearson V."/>
            <person name="Gilbert L.B."/>
            <person name="Handa Y."/>
            <person name="Herr J.R."/>
            <person name="Hijri M."/>
            <person name="Koul R."/>
            <person name="Kawaguchi M."/>
            <person name="Krajinski F."/>
            <person name="Lammers P.J."/>
            <person name="Masclaux F.G."/>
            <person name="Murat C."/>
            <person name="Morin E."/>
            <person name="Ndikumana S."/>
            <person name="Pagni M."/>
            <person name="Petitpierre D."/>
            <person name="Requena N."/>
            <person name="Rosikiewicz P."/>
            <person name="Riley R."/>
            <person name="Saito K."/>
            <person name="San Clemente H."/>
            <person name="Shapiro H."/>
            <person name="van Tuinen D."/>
            <person name="Becard G."/>
            <person name="Bonfante P."/>
            <person name="Paszkowski U."/>
            <person name="Shachar-Hill Y.Y."/>
            <person name="Tuskan G.A."/>
            <person name="Young P.W."/>
            <person name="Sanders I.R."/>
            <person name="Henrissat B."/>
            <person name="Rensing S.A."/>
            <person name="Grigoriev I.V."/>
            <person name="Corradi N."/>
            <person name="Roux C."/>
            <person name="Martin F."/>
        </authorList>
    </citation>
    <scope>NUCLEOTIDE SEQUENCE [LARGE SCALE GENOMIC DNA]</scope>
    <source>
        <strain evidence="2 3">DAOM 197198</strain>
    </source>
</reference>
<dbReference type="EMBL" id="AUPC02000112">
    <property type="protein sequence ID" value="POG71092.1"/>
    <property type="molecule type" value="Genomic_DNA"/>
</dbReference>
<keyword evidence="1" id="KW-0812">Transmembrane</keyword>
<evidence type="ECO:0000313" key="3">
    <source>
        <dbReference type="Proteomes" id="UP000018888"/>
    </source>
</evidence>
<evidence type="ECO:0000313" key="2">
    <source>
        <dbReference type="EMBL" id="POG71092.1"/>
    </source>
</evidence>
<dbReference type="Proteomes" id="UP000018888">
    <property type="component" value="Unassembled WGS sequence"/>
</dbReference>
<organism evidence="2 3">
    <name type="scientific">Rhizophagus irregularis (strain DAOM 181602 / DAOM 197198 / MUCL 43194)</name>
    <name type="common">Arbuscular mycorrhizal fungus</name>
    <name type="synonym">Glomus intraradices</name>
    <dbReference type="NCBI Taxonomy" id="747089"/>
    <lineage>
        <taxon>Eukaryota</taxon>
        <taxon>Fungi</taxon>
        <taxon>Fungi incertae sedis</taxon>
        <taxon>Mucoromycota</taxon>
        <taxon>Glomeromycotina</taxon>
        <taxon>Glomeromycetes</taxon>
        <taxon>Glomerales</taxon>
        <taxon>Glomeraceae</taxon>
        <taxon>Rhizophagus</taxon>
    </lineage>
</organism>
<keyword evidence="3" id="KW-1185">Reference proteome</keyword>
<sequence length="72" mass="8780">MMKEIHLMVIVIEYYLFYLVIGFVRFVIKMMVIGYLFYLGTHFVGIFYLETDFVRETKTESYIFYLGTYFVI</sequence>
<keyword evidence="1" id="KW-1133">Transmembrane helix</keyword>
<dbReference type="AlphaFoldDB" id="A0A2P4Q0F0"/>
<accession>A0A2P4Q0F0</accession>
<keyword evidence="1" id="KW-0472">Membrane</keyword>
<feature type="transmembrane region" description="Helical" evidence="1">
    <location>
        <begin position="7"/>
        <end position="26"/>
    </location>
</feature>
<feature type="transmembrane region" description="Helical" evidence="1">
    <location>
        <begin position="32"/>
        <end position="49"/>
    </location>
</feature>